<dbReference type="GO" id="GO:0032259">
    <property type="term" value="P:methylation"/>
    <property type="evidence" value="ECO:0007669"/>
    <property type="project" value="UniProtKB-KW"/>
</dbReference>
<dbReference type="CDD" id="cd02440">
    <property type="entry name" value="AdoMet_MTases"/>
    <property type="match status" value="1"/>
</dbReference>
<dbReference type="Proteomes" id="UP000240424">
    <property type="component" value="Unassembled WGS sequence"/>
</dbReference>
<keyword evidence="1 6" id="KW-0489">Methyltransferase</keyword>
<dbReference type="PANTHER" id="PTHR43464:SF19">
    <property type="entry name" value="UBIQUINONE BIOSYNTHESIS O-METHYLTRANSFERASE, MITOCHONDRIAL"/>
    <property type="match status" value="1"/>
</dbReference>
<evidence type="ECO:0000256" key="1">
    <source>
        <dbReference type="ARBA" id="ARBA00022603"/>
    </source>
</evidence>
<reference evidence="6 7" key="1">
    <citation type="submission" date="2017-01" db="EMBL/GenBank/DDBJ databases">
        <authorList>
            <consortium name="Urmite Genomes"/>
        </authorList>
    </citation>
    <scope>NUCLEOTIDE SEQUENCE [LARGE SCALE GENOMIC DNA]</scope>
    <source>
        <strain evidence="6 7">AB215</strain>
    </source>
</reference>
<dbReference type="InterPro" id="IPR029063">
    <property type="entry name" value="SAM-dependent_MTases_sf"/>
</dbReference>
<evidence type="ECO:0000259" key="5">
    <source>
        <dbReference type="Pfam" id="PF13649"/>
    </source>
</evidence>
<gene>
    <name evidence="6" type="ORF">MNAB215_4959</name>
</gene>
<dbReference type="STRING" id="1841861.GCA_900157365_03279"/>
<evidence type="ECO:0000256" key="2">
    <source>
        <dbReference type="ARBA" id="ARBA00022679"/>
    </source>
</evidence>
<keyword evidence="2" id="KW-0808">Transferase</keyword>
<dbReference type="Pfam" id="PF13649">
    <property type="entry name" value="Methyltransf_25"/>
    <property type="match status" value="1"/>
</dbReference>
<protein>
    <submittedName>
        <fullName evidence="6">Ubiquinone/menaquinone biosynthesis C-methylase UbiE</fullName>
    </submittedName>
</protein>
<evidence type="ECO:0000313" key="7">
    <source>
        <dbReference type="Proteomes" id="UP000240424"/>
    </source>
</evidence>
<dbReference type="AlphaFoldDB" id="A0A2U3PGA0"/>
<proteinExistence type="predicted"/>
<dbReference type="InterPro" id="IPR041698">
    <property type="entry name" value="Methyltransf_25"/>
</dbReference>
<name>A0A2U3PGA0_9MYCO</name>
<keyword evidence="7" id="KW-1185">Reference proteome</keyword>
<evidence type="ECO:0000313" key="6">
    <source>
        <dbReference type="EMBL" id="SPM42739.1"/>
    </source>
</evidence>
<feature type="region of interest" description="Disordered" evidence="4">
    <location>
        <begin position="1"/>
        <end position="20"/>
    </location>
</feature>
<evidence type="ECO:0000256" key="4">
    <source>
        <dbReference type="SAM" id="MobiDB-lite"/>
    </source>
</evidence>
<dbReference type="Gene3D" id="3.40.50.150">
    <property type="entry name" value="Vaccinia Virus protein VP39"/>
    <property type="match status" value="1"/>
</dbReference>
<keyword evidence="6" id="KW-0830">Ubiquinone</keyword>
<evidence type="ECO:0000256" key="3">
    <source>
        <dbReference type="ARBA" id="ARBA00022691"/>
    </source>
</evidence>
<accession>A0A2U3PGA0</accession>
<dbReference type="EMBL" id="FUEZ01000004">
    <property type="protein sequence ID" value="SPM42739.1"/>
    <property type="molecule type" value="Genomic_DNA"/>
</dbReference>
<dbReference type="PANTHER" id="PTHR43464">
    <property type="entry name" value="METHYLTRANSFERASE"/>
    <property type="match status" value="1"/>
</dbReference>
<feature type="non-terminal residue" evidence="6">
    <location>
        <position position="1"/>
    </location>
</feature>
<organism evidence="6 7">
    <name type="scientific">Mycobacterium numidiamassiliense</name>
    <dbReference type="NCBI Taxonomy" id="1841861"/>
    <lineage>
        <taxon>Bacteria</taxon>
        <taxon>Bacillati</taxon>
        <taxon>Actinomycetota</taxon>
        <taxon>Actinomycetes</taxon>
        <taxon>Mycobacteriales</taxon>
        <taxon>Mycobacteriaceae</taxon>
        <taxon>Mycobacterium</taxon>
    </lineage>
</organism>
<feature type="compositionally biased region" description="Basic and acidic residues" evidence="4">
    <location>
        <begin position="1"/>
        <end position="15"/>
    </location>
</feature>
<feature type="domain" description="Methyltransferase" evidence="5">
    <location>
        <begin position="44"/>
        <end position="130"/>
    </location>
</feature>
<sequence length="181" mass="19037">VTGEDRRRWDERYADMEPPPIDAVGPPSLFAAHADAFPTTGRALDLACGQGLGAVWLARRGMDVWGVDISAVAVAHARDLAQRSGVADRCRFDVVDLDDGVPEGPPVDVVVCDKFRDRRLDHAILDRLAPGGLLAIVALSEVGAAPGPFRAGPGELTAAFGALGRISSGEGEGYAWLLARG</sequence>
<dbReference type="SUPFAM" id="SSF53335">
    <property type="entry name" value="S-adenosyl-L-methionine-dependent methyltransferases"/>
    <property type="match status" value="1"/>
</dbReference>
<keyword evidence="3" id="KW-0949">S-adenosyl-L-methionine</keyword>
<dbReference type="GO" id="GO:0008168">
    <property type="term" value="F:methyltransferase activity"/>
    <property type="evidence" value="ECO:0007669"/>
    <property type="project" value="UniProtKB-KW"/>
</dbReference>